<dbReference type="KEGG" id="osn:118761473"/>
<dbReference type="Gene3D" id="3.30.1370.10">
    <property type="entry name" value="K Homology domain, type 1"/>
    <property type="match status" value="1"/>
</dbReference>
<dbReference type="PROSITE" id="PS50084">
    <property type="entry name" value="KH_TYPE_1"/>
    <property type="match status" value="3"/>
</dbReference>
<dbReference type="RefSeq" id="XP_036355263.1">
    <property type="nucleotide sequence ID" value="XM_036499370.1"/>
</dbReference>
<evidence type="ECO:0000256" key="1">
    <source>
        <dbReference type="ARBA" id="ARBA00022737"/>
    </source>
</evidence>
<dbReference type="Gene3D" id="3.30.310.210">
    <property type="match status" value="1"/>
</dbReference>
<dbReference type="GO" id="GO:0003723">
    <property type="term" value="F:RNA binding"/>
    <property type="evidence" value="ECO:0007669"/>
    <property type="project" value="UniProtKB-UniRule"/>
</dbReference>
<organism evidence="4 5">
    <name type="scientific">Octopus sinensis</name>
    <name type="common">East Asian common octopus</name>
    <dbReference type="NCBI Taxonomy" id="2607531"/>
    <lineage>
        <taxon>Eukaryota</taxon>
        <taxon>Metazoa</taxon>
        <taxon>Spiralia</taxon>
        <taxon>Lophotrochozoa</taxon>
        <taxon>Mollusca</taxon>
        <taxon>Cephalopoda</taxon>
        <taxon>Coleoidea</taxon>
        <taxon>Octopodiformes</taxon>
        <taxon>Octopoda</taxon>
        <taxon>Incirrata</taxon>
        <taxon>Octopodidae</taxon>
        <taxon>Octopus</taxon>
    </lineage>
</organism>
<gene>
    <name evidence="5" type="primary">LOC118761473</name>
</gene>
<evidence type="ECO:0000256" key="2">
    <source>
        <dbReference type="PROSITE-ProRule" id="PRU00117"/>
    </source>
</evidence>
<dbReference type="AlphaFoldDB" id="A0A7E6EIW1"/>
<evidence type="ECO:0000313" key="4">
    <source>
        <dbReference type="Proteomes" id="UP000515154"/>
    </source>
</evidence>
<keyword evidence="2" id="KW-0694">RNA-binding</keyword>
<proteinExistence type="predicted"/>
<dbReference type="Proteomes" id="UP000515154">
    <property type="component" value="Unplaced"/>
</dbReference>
<feature type="domain" description="K Homology" evidence="3">
    <location>
        <begin position="216"/>
        <end position="287"/>
    </location>
</feature>
<name>A0A7E6EIW1_9MOLL</name>
<feature type="domain" description="K Homology" evidence="3">
    <location>
        <begin position="133"/>
        <end position="203"/>
    </location>
</feature>
<dbReference type="PANTHER" id="PTHR10288">
    <property type="entry name" value="KH DOMAIN CONTAINING RNA BINDING PROTEIN"/>
    <property type="match status" value="1"/>
</dbReference>
<dbReference type="InterPro" id="IPR004087">
    <property type="entry name" value="KH_dom"/>
</dbReference>
<sequence>MADLLAKLTLSQRLQEIGVYSFPFTDISQLDLRRGEELDEYKIPEDIITYSYQFGCKPSVVGKKCEQIDRLKKETGCKIYIESEVREGNTDVLVALVGSRENLRKAKGSMDIVVAKGRILCSAAKNSPFGADTGEAVEIFIPGSMAGLIIGKNGETIKSISTGARMIMIQDNSVPTINDKPLRITGEVHQVQAALKLVNELMATREADTSIARKYTCECYKLSIANEKCGIAIGRGGETIREINEESGALVEISKMIPPNDYEKEFNIWGTRDEVISAVQMICSRTQTLADMAAYYSSMSQYQHQVTSSNPEEENQPNASSATCTPGFTFDIKLY</sequence>
<dbReference type="InterPro" id="IPR036612">
    <property type="entry name" value="KH_dom_type_1_sf"/>
</dbReference>
<reference evidence="5" key="1">
    <citation type="submission" date="2025-08" db="UniProtKB">
        <authorList>
            <consortium name="RefSeq"/>
        </authorList>
    </citation>
    <scope>IDENTIFICATION</scope>
</reference>
<protein>
    <submittedName>
        <fullName evidence="5">Far upstream element-binding protein 1-like</fullName>
    </submittedName>
</protein>
<feature type="domain" description="K Homology" evidence="3">
    <location>
        <begin position="35"/>
        <end position="115"/>
    </location>
</feature>
<dbReference type="Pfam" id="PF00013">
    <property type="entry name" value="KH_1"/>
    <property type="match status" value="3"/>
</dbReference>
<evidence type="ECO:0000313" key="5">
    <source>
        <dbReference type="RefSeq" id="XP_036355263.1"/>
    </source>
</evidence>
<keyword evidence="4" id="KW-1185">Reference proteome</keyword>
<keyword evidence="1" id="KW-0677">Repeat</keyword>
<dbReference type="SUPFAM" id="SSF54791">
    <property type="entry name" value="Eukaryotic type KH-domain (KH-domain type I)"/>
    <property type="match status" value="3"/>
</dbReference>
<evidence type="ECO:0000259" key="3">
    <source>
        <dbReference type="SMART" id="SM00322"/>
    </source>
</evidence>
<accession>A0A7E6EIW1</accession>
<dbReference type="SMART" id="SM00322">
    <property type="entry name" value="KH"/>
    <property type="match status" value="3"/>
</dbReference>
<dbReference type="InterPro" id="IPR004088">
    <property type="entry name" value="KH_dom_type_1"/>
</dbReference>